<dbReference type="EMBL" id="SNWI01000002">
    <property type="protein sequence ID" value="TDO04053.1"/>
    <property type="molecule type" value="Genomic_DNA"/>
</dbReference>
<dbReference type="Proteomes" id="UP000294848">
    <property type="component" value="Unassembled WGS sequence"/>
</dbReference>
<gene>
    <name evidence="1" type="ORF">DET52_102393</name>
</gene>
<comment type="caution">
    <text evidence="1">The sequence shown here is derived from an EMBL/GenBank/DDBJ whole genome shotgun (WGS) entry which is preliminary data.</text>
</comment>
<protein>
    <submittedName>
        <fullName evidence="1">Uncharacterized protein</fullName>
    </submittedName>
</protein>
<accession>A0A4R6H6S5</accession>
<name>A0A4R6H6S5_9BACT</name>
<evidence type="ECO:0000313" key="1">
    <source>
        <dbReference type="EMBL" id="TDO04053.1"/>
    </source>
</evidence>
<dbReference type="AlphaFoldDB" id="A0A4R6H6S5"/>
<sequence>MVKLKWAEYDLLSILVWTTYSMVFDRFKSFADGQLMNMMVEKEEVNIPCCFVE</sequence>
<proteinExistence type="predicted"/>
<reference evidence="1 2" key="1">
    <citation type="submission" date="2019-03" db="EMBL/GenBank/DDBJ databases">
        <title>Freshwater and sediment microbial communities from various areas in North America, analyzing microbe dynamics in response to fracking.</title>
        <authorList>
            <person name="Lamendella R."/>
        </authorList>
    </citation>
    <scope>NUCLEOTIDE SEQUENCE [LARGE SCALE GENOMIC DNA]</scope>
    <source>
        <strain evidence="1 2">114D</strain>
    </source>
</reference>
<organism evidence="1 2">
    <name type="scientific">Sunxiuqinia elliptica</name>
    <dbReference type="NCBI Taxonomy" id="655355"/>
    <lineage>
        <taxon>Bacteria</taxon>
        <taxon>Pseudomonadati</taxon>
        <taxon>Bacteroidota</taxon>
        <taxon>Bacteroidia</taxon>
        <taxon>Marinilabiliales</taxon>
        <taxon>Prolixibacteraceae</taxon>
        <taxon>Sunxiuqinia</taxon>
    </lineage>
</organism>
<dbReference type="RefSeq" id="WP_166642847.1">
    <property type="nucleotide sequence ID" value="NZ_SNWI01000002.1"/>
</dbReference>
<evidence type="ECO:0000313" key="2">
    <source>
        <dbReference type="Proteomes" id="UP000294848"/>
    </source>
</evidence>